<protein>
    <submittedName>
        <fullName evidence="3">Heteromeric transposase endonuclease subunit TnsA</fullName>
    </submittedName>
</protein>
<evidence type="ECO:0000259" key="1">
    <source>
        <dbReference type="Pfam" id="PF08721"/>
    </source>
</evidence>
<keyword evidence="3" id="KW-0540">Nuclease</keyword>
<dbReference type="EMBL" id="DMUP01000106">
    <property type="protein sequence ID" value="HAR56064.1"/>
    <property type="molecule type" value="Genomic_DNA"/>
</dbReference>
<accession>A0A348WNF2</accession>
<dbReference type="GO" id="GO:0004519">
    <property type="term" value="F:endonuclease activity"/>
    <property type="evidence" value="ECO:0007669"/>
    <property type="project" value="UniProtKB-KW"/>
</dbReference>
<evidence type="ECO:0000313" key="3">
    <source>
        <dbReference type="EMBL" id="HAR56064.1"/>
    </source>
</evidence>
<gene>
    <name evidence="3" type="ORF">DCR58_04665</name>
</gene>
<dbReference type="InterPro" id="IPR014832">
    <property type="entry name" value="TnsA_C"/>
</dbReference>
<name>A0A348WNF2_9GAMM</name>
<keyword evidence="3" id="KW-0378">Hydrolase</keyword>
<dbReference type="Proteomes" id="UP000262878">
    <property type="component" value="Unassembled WGS sequence"/>
</dbReference>
<proteinExistence type="predicted"/>
<evidence type="ECO:0000259" key="2">
    <source>
        <dbReference type="Pfam" id="PF08722"/>
    </source>
</evidence>
<dbReference type="Pfam" id="PF08722">
    <property type="entry name" value="Tn7_TnsA-like_N"/>
    <property type="match status" value="1"/>
</dbReference>
<dbReference type="AlphaFoldDB" id="A0A348WNF2"/>
<feature type="non-terminal residue" evidence="3">
    <location>
        <position position="133"/>
    </location>
</feature>
<evidence type="ECO:0000313" key="4">
    <source>
        <dbReference type="Proteomes" id="UP000262878"/>
    </source>
</evidence>
<feature type="domain" description="TnsA endonuclease C-terminal" evidence="1">
    <location>
        <begin position="46"/>
        <end position="120"/>
    </location>
</feature>
<feature type="non-terminal residue" evidence="3">
    <location>
        <position position="1"/>
    </location>
</feature>
<feature type="domain" description="TnsA endonuclease N-terminal" evidence="2">
    <location>
        <begin position="4"/>
        <end position="44"/>
    </location>
</feature>
<sequence length="133" mass="15805">FDVILCEVKYRSELQRKWTDFKPKFKAAIKYAKLKGWRFKLVTEDEIRTPFMENARFLQPYLSESLDESHEALLLEQLISFRECSVDALIKSIFNDKWAQAELIQSLWWLIASRRVSTDLNEPLTMSSRIWIG</sequence>
<organism evidence="3 4">
    <name type="scientific">Idiomarina baltica</name>
    <dbReference type="NCBI Taxonomy" id="190892"/>
    <lineage>
        <taxon>Bacteria</taxon>
        <taxon>Pseudomonadati</taxon>
        <taxon>Pseudomonadota</taxon>
        <taxon>Gammaproteobacteria</taxon>
        <taxon>Alteromonadales</taxon>
        <taxon>Idiomarinaceae</taxon>
        <taxon>Idiomarina</taxon>
    </lineage>
</organism>
<dbReference type="InterPro" id="IPR014833">
    <property type="entry name" value="TnsA_N"/>
</dbReference>
<dbReference type="Pfam" id="PF08721">
    <property type="entry name" value="Tn7_Tnp_TnsA_C"/>
    <property type="match status" value="1"/>
</dbReference>
<reference evidence="3 4" key="1">
    <citation type="journal article" date="2018" name="Nat. Biotechnol.">
        <title>A standardized bacterial taxonomy based on genome phylogeny substantially revises the tree of life.</title>
        <authorList>
            <person name="Parks D.H."/>
            <person name="Chuvochina M."/>
            <person name="Waite D.W."/>
            <person name="Rinke C."/>
            <person name="Skarshewski A."/>
            <person name="Chaumeil P.A."/>
            <person name="Hugenholtz P."/>
        </authorList>
    </citation>
    <scope>NUCLEOTIDE SEQUENCE [LARGE SCALE GENOMIC DNA]</scope>
    <source>
        <strain evidence="3">UBA9360</strain>
    </source>
</reference>
<comment type="caution">
    <text evidence="3">The sequence shown here is derived from an EMBL/GenBank/DDBJ whole genome shotgun (WGS) entry which is preliminary data.</text>
</comment>
<keyword evidence="3" id="KW-0255">Endonuclease</keyword>